<sequence>MTIFVVISHYFGEVPRGLSVFMVGWLAVDMFFVLSGYLVGKLILDKSHTRNFLTVFYVRRACRTLPIYMLCVLAIFGLVSLVDRPWAHADTTFPLWSYLTFSQNVFMAARNDVGHEWLGPTWTMGLEEHFYLALPLLCLLVPRRRLAAVLCIIMLAAVCARAGILLLAPDWRMATLVFLPTRADVLICGVLGALAIASPRTLGARLELPLRLAAPLLLLVTCLLKLMDSEQGIVFQVFGPLAVSLGCTAFLLTLVRGAPEAIRFRSPILCFFGTTSYAVYLTHMPVLGLMHGLILGTKPDVGTAAQWGVTVAALPVCVAVGWLLTRLVEAPISAYGRKWSWHEPASAHPRTAVSAI</sequence>
<reference evidence="3" key="1">
    <citation type="submission" date="2019-12" db="EMBL/GenBank/DDBJ databases">
        <authorList>
            <person name="Cremers G."/>
        </authorList>
    </citation>
    <scope>NUCLEOTIDE SEQUENCE</scope>
    <source>
        <strain evidence="3">Mbul2</strain>
        <plasmid evidence="3">1</plasmid>
    </source>
</reference>
<feature type="transmembrane region" description="Helical" evidence="1">
    <location>
        <begin position="148"/>
        <end position="168"/>
    </location>
</feature>
<geneLocation type="plasmid" evidence="3">
    <name>1</name>
</geneLocation>
<feature type="transmembrane region" description="Helical" evidence="1">
    <location>
        <begin position="233"/>
        <end position="255"/>
    </location>
</feature>
<evidence type="ECO:0000313" key="3">
    <source>
        <dbReference type="EMBL" id="CAA2136706.1"/>
    </source>
</evidence>
<dbReference type="EC" id="2.3.1.-" evidence="3"/>
<accession>A0A679JD68</accession>
<keyword evidence="1" id="KW-0472">Membrane</keyword>
<name>A0A679JD68_9HYPH</name>
<feature type="transmembrane region" description="Helical" evidence="1">
    <location>
        <begin position="65"/>
        <end position="82"/>
    </location>
</feature>
<dbReference type="EMBL" id="LR743510">
    <property type="protein sequence ID" value="CAA2136706.1"/>
    <property type="molecule type" value="Genomic_DNA"/>
</dbReference>
<feature type="transmembrane region" description="Helical" evidence="1">
    <location>
        <begin position="307"/>
        <end position="328"/>
    </location>
</feature>
<evidence type="ECO:0000256" key="1">
    <source>
        <dbReference type="SAM" id="Phobius"/>
    </source>
</evidence>
<dbReference type="InterPro" id="IPR050879">
    <property type="entry name" value="Acyltransferase_3"/>
</dbReference>
<proteinExistence type="predicted"/>
<keyword evidence="3" id="KW-0012">Acyltransferase</keyword>
<dbReference type="PANTHER" id="PTHR23028">
    <property type="entry name" value="ACETYLTRANSFERASE"/>
    <property type="match status" value="1"/>
</dbReference>
<dbReference type="AlphaFoldDB" id="A0A679JD68"/>
<keyword evidence="1" id="KW-1133">Transmembrane helix</keyword>
<gene>
    <name evidence="3" type="primary">oatA</name>
    <name evidence="3" type="ORF">MBLL_00297</name>
</gene>
<feature type="transmembrane region" description="Helical" evidence="1">
    <location>
        <begin position="174"/>
        <end position="196"/>
    </location>
</feature>
<dbReference type="Pfam" id="PF01757">
    <property type="entry name" value="Acyl_transf_3"/>
    <property type="match status" value="1"/>
</dbReference>
<organism evidence="3">
    <name type="scientific">Methylobacterium bullatum</name>
    <dbReference type="NCBI Taxonomy" id="570505"/>
    <lineage>
        <taxon>Bacteria</taxon>
        <taxon>Pseudomonadati</taxon>
        <taxon>Pseudomonadota</taxon>
        <taxon>Alphaproteobacteria</taxon>
        <taxon>Hyphomicrobiales</taxon>
        <taxon>Methylobacteriaceae</taxon>
        <taxon>Methylobacterium</taxon>
    </lineage>
</organism>
<dbReference type="GO" id="GO:0016747">
    <property type="term" value="F:acyltransferase activity, transferring groups other than amino-acyl groups"/>
    <property type="evidence" value="ECO:0007669"/>
    <property type="project" value="InterPro"/>
</dbReference>
<feature type="transmembrane region" description="Helical" evidence="1">
    <location>
        <begin position="267"/>
        <end position="287"/>
    </location>
</feature>
<keyword evidence="3" id="KW-0808">Transferase</keyword>
<evidence type="ECO:0000259" key="2">
    <source>
        <dbReference type="Pfam" id="PF01757"/>
    </source>
</evidence>
<protein>
    <submittedName>
        <fullName evidence="3">O-acetyltransferase OatA</fullName>
        <ecNumber evidence="3">2.3.1.-</ecNumber>
    </submittedName>
</protein>
<feature type="transmembrane region" description="Helical" evidence="1">
    <location>
        <begin position="20"/>
        <end position="44"/>
    </location>
</feature>
<keyword evidence="3" id="KW-0614">Plasmid</keyword>
<feature type="domain" description="Acyltransferase 3" evidence="2">
    <location>
        <begin position="3"/>
        <end position="325"/>
    </location>
</feature>
<keyword evidence="1" id="KW-0812">Transmembrane</keyword>
<dbReference type="InterPro" id="IPR002656">
    <property type="entry name" value="Acyl_transf_3_dom"/>
</dbReference>